<name>A0A9X2L3N0_9BACT</name>
<evidence type="ECO:0000313" key="9">
    <source>
        <dbReference type="Proteomes" id="UP001139125"/>
    </source>
</evidence>
<evidence type="ECO:0000256" key="2">
    <source>
        <dbReference type="ARBA" id="ARBA00006679"/>
    </source>
</evidence>
<dbReference type="InterPro" id="IPR051907">
    <property type="entry name" value="DoxX-like_oxidoreductase"/>
</dbReference>
<evidence type="ECO:0000313" key="8">
    <source>
        <dbReference type="EMBL" id="MCP9291728.1"/>
    </source>
</evidence>
<proteinExistence type="inferred from homology"/>
<dbReference type="Pfam" id="PF07681">
    <property type="entry name" value="DoxX"/>
    <property type="match status" value="1"/>
</dbReference>
<feature type="transmembrane region" description="Helical" evidence="7">
    <location>
        <begin position="47"/>
        <end position="67"/>
    </location>
</feature>
<dbReference type="GO" id="GO:0005886">
    <property type="term" value="C:plasma membrane"/>
    <property type="evidence" value="ECO:0007669"/>
    <property type="project" value="UniProtKB-SubCell"/>
</dbReference>
<evidence type="ECO:0000256" key="4">
    <source>
        <dbReference type="ARBA" id="ARBA00022692"/>
    </source>
</evidence>
<keyword evidence="4 7" id="KW-0812">Transmembrane</keyword>
<protein>
    <submittedName>
        <fullName evidence="8">DoxX family protein</fullName>
    </submittedName>
</protein>
<dbReference type="InterPro" id="IPR032808">
    <property type="entry name" value="DoxX"/>
</dbReference>
<gene>
    <name evidence="8" type="ORF">NM125_09095</name>
</gene>
<evidence type="ECO:0000256" key="5">
    <source>
        <dbReference type="ARBA" id="ARBA00022989"/>
    </source>
</evidence>
<evidence type="ECO:0000256" key="7">
    <source>
        <dbReference type="SAM" id="Phobius"/>
    </source>
</evidence>
<comment type="similarity">
    <text evidence="2">Belongs to the DoxX family.</text>
</comment>
<evidence type="ECO:0000256" key="3">
    <source>
        <dbReference type="ARBA" id="ARBA00022475"/>
    </source>
</evidence>
<dbReference type="Proteomes" id="UP001139125">
    <property type="component" value="Unassembled WGS sequence"/>
</dbReference>
<dbReference type="EMBL" id="JANDBC010000001">
    <property type="protein sequence ID" value="MCP9291728.1"/>
    <property type="molecule type" value="Genomic_DNA"/>
</dbReference>
<dbReference type="AlphaFoldDB" id="A0A9X2L3N0"/>
<reference evidence="8" key="1">
    <citation type="submission" date="2022-06" db="EMBL/GenBank/DDBJ databases">
        <title>Gracilimonas sp. CAU 1638 isolated from sea sediment.</title>
        <authorList>
            <person name="Kim W."/>
        </authorList>
    </citation>
    <scope>NUCLEOTIDE SEQUENCE</scope>
    <source>
        <strain evidence="8">CAU 1638</strain>
    </source>
</reference>
<feature type="transmembrane region" description="Helical" evidence="7">
    <location>
        <begin position="74"/>
        <end position="90"/>
    </location>
</feature>
<evidence type="ECO:0000256" key="6">
    <source>
        <dbReference type="ARBA" id="ARBA00023136"/>
    </source>
</evidence>
<dbReference type="PANTHER" id="PTHR33452">
    <property type="entry name" value="OXIDOREDUCTASE CATD-RELATED"/>
    <property type="match status" value="1"/>
</dbReference>
<sequence>MKNKDLAKLLLRIGVGVIFIIAGWSKLSGIEGVQGFFGNIGIPLPGVMAWVVALVEFVGGIMVLVGYKVEIPGILLAFTMLVAILTVKMGGDNGFSGMRLELMLLLTSLALSMMGTGKYSLDDMLGSSGGDKSDAAPI</sequence>
<feature type="transmembrane region" description="Helical" evidence="7">
    <location>
        <begin position="9"/>
        <end position="27"/>
    </location>
</feature>
<dbReference type="RefSeq" id="WP_255134590.1">
    <property type="nucleotide sequence ID" value="NZ_JANDBC010000001.1"/>
</dbReference>
<evidence type="ECO:0000256" key="1">
    <source>
        <dbReference type="ARBA" id="ARBA00004651"/>
    </source>
</evidence>
<keyword evidence="5 7" id="KW-1133">Transmembrane helix</keyword>
<comment type="subcellular location">
    <subcellularLocation>
        <location evidence="1">Cell membrane</location>
        <topology evidence="1">Multi-pass membrane protein</topology>
    </subcellularLocation>
</comment>
<keyword evidence="3" id="KW-1003">Cell membrane</keyword>
<comment type="caution">
    <text evidence="8">The sequence shown here is derived from an EMBL/GenBank/DDBJ whole genome shotgun (WGS) entry which is preliminary data.</text>
</comment>
<accession>A0A9X2L3N0</accession>
<dbReference type="PANTHER" id="PTHR33452:SF1">
    <property type="entry name" value="INNER MEMBRANE PROTEIN YPHA-RELATED"/>
    <property type="match status" value="1"/>
</dbReference>
<keyword evidence="6 7" id="KW-0472">Membrane</keyword>
<keyword evidence="9" id="KW-1185">Reference proteome</keyword>
<organism evidence="8 9">
    <name type="scientific">Gracilimonas sediminicola</name>
    <dbReference type="NCBI Taxonomy" id="2952158"/>
    <lineage>
        <taxon>Bacteria</taxon>
        <taxon>Pseudomonadati</taxon>
        <taxon>Balneolota</taxon>
        <taxon>Balneolia</taxon>
        <taxon>Balneolales</taxon>
        <taxon>Balneolaceae</taxon>
        <taxon>Gracilimonas</taxon>
    </lineage>
</organism>